<accession>A0A0A0IBU7</accession>
<feature type="binding site" evidence="2">
    <location>
        <position position="182"/>
    </location>
    <ligand>
        <name>Co(2+)</name>
        <dbReference type="ChEBI" id="CHEBI:48828"/>
    </ligand>
</feature>
<dbReference type="Pfam" id="PF06180">
    <property type="entry name" value="CbiK"/>
    <property type="match status" value="1"/>
</dbReference>
<proteinExistence type="predicted"/>
<dbReference type="CDD" id="cd03412">
    <property type="entry name" value="CbiK_N"/>
    <property type="match status" value="1"/>
</dbReference>
<dbReference type="RefSeq" id="WP_039251677.1">
    <property type="nucleotide sequence ID" value="NZ_JENJ01000001.1"/>
</dbReference>
<dbReference type="AlphaFoldDB" id="A0A0A0IBU7"/>
<dbReference type="Gene3D" id="3.40.50.1400">
    <property type="match status" value="2"/>
</dbReference>
<dbReference type="GO" id="GO:0019251">
    <property type="term" value="P:anaerobic cobalamin biosynthetic process"/>
    <property type="evidence" value="ECO:0007669"/>
    <property type="project" value="InterPro"/>
</dbReference>
<gene>
    <name evidence="3" type="ORF">Z968_00095</name>
</gene>
<dbReference type="CDD" id="cd03413">
    <property type="entry name" value="CbiK_C"/>
    <property type="match status" value="1"/>
</dbReference>
<dbReference type="GO" id="GO:0046872">
    <property type="term" value="F:metal ion binding"/>
    <property type="evidence" value="ECO:0007669"/>
    <property type="project" value="UniProtKB-KW"/>
</dbReference>
<dbReference type="EMBL" id="JENJ01000001">
    <property type="protein sequence ID" value="KGM98387.1"/>
    <property type="molecule type" value="Genomic_DNA"/>
</dbReference>
<dbReference type="Proteomes" id="UP000030012">
    <property type="component" value="Unassembled WGS sequence"/>
</dbReference>
<feature type="active site" description="Proton acceptor" evidence="1">
    <location>
        <position position="151"/>
    </location>
</feature>
<evidence type="ECO:0000256" key="2">
    <source>
        <dbReference type="PIRSR" id="PIRSR033579-3"/>
    </source>
</evidence>
<dbReference type="GO" id="GO:0016852">
    <property type="term" value="F:sirohydrochlorin cobaltochelatase activity"/>
    <property type="evidence" value="ECO:0007669"/>
    <property type="project" value="InterPro"/>
</dbReference>
<dbReference type="SUPFAM" id="SSF53800">
    <property type="entry name" value="Chelatase"/>
    <property type="match status" value="1"/>
</dbReference>
<sequence length="263" mass="30250">MKNTNKSAILVVSFGTSYEDTRKITLDAIEEKIREEFKAFEVRKAYTSNMIIKKLKERDGIFVDTPMEALTKLKKDGYEKIIVQPLHVMPGEEYDKIKLGVHKFKKEKSFDKIILGKPLLYQTKDYEVVIEAIKGDLVKKNEDKALVLMGHGSYHYANSCYALLDYMLKSKGYENTFVATVEETPTLEDAIKRLKDKNIKEVTLKPFMIVSGDHAKNDMASDEEDSWKTILEKEGFKVNIDLHALGENQNIRQIYINNIKSII</sequence>
<keyword evidence="2" id="KW-0479">Metal-binding</keyword>
<organism evidence="3 4">
    <name type="scientific">Clostridium novyi A str. 4552</name>
    <dbReference type="NCBI Taxonomy" id="1444289"/>
    <lineage>
        <taxon>Bacteria</taxon>
        <taxon>Bacillati</taxon>
        <taxon>Bacillota</taxon>
        <taxon>Clostridia</taxon>
        <taxon>Eubacteriales</taxon>
        <taxon>Clostridiaceae</taxon>
        <taxon>Clostridium</taxon>
    </lineage>
</organism>
<reference evidence="3 4" key="1">
    <citation type="submission" date="2014-01" db="EMBL/GenBank/DDBJ databases">
        <title>Plasmidome dynamics in the species complex Clostridium novyi sensu lato converts strains of independent lineages into distinctly different pathogens.</title>
        <authorList>
            <person name="Skarin H."/>
            <person name="Segerman B."/>
        </authorList>
    </citation>
    <scope>NUCLEOTIDE SEQUENCE [LARGE SCALE GENOMIC DNA]</scope>
    <source>
        <strain evidence="3 4">4552</strain>
    </source>
</reference>
<keyword evidence="2" id="KW-0170">Cobalt</keyword>
<feature type="binding site" evidence="2">
    <location>
        <position position="214"/>
    </location>
    <ligand>
        <name>Co(2+)</name>
        <dbReference type="ChEBI" id="CHEBI:48828"/>
    </ligand>
</feature>
<evidence type="ECO:0000313" key="3">
    <source>
        <dbReference type="EMBL" id="KGM98387.1"/>
    </source>
</evidence>
<dbReference type="PIRSF" id="PIRSF033579">
    <property type="entry name" value="Anaer_Co_chel"/>
    <property type="match status" value="1"/>
</dbReference>
<comment type="caution">
    <text evidence="3">The sequence shown here is derived from an EMBL/GenBank/DDBJ whole genome shotgun (WGS) entry which is preliminary data.</text>
</comment>
<name>A0A0A0IBU7_CLONO</name>
<evidence type="ECO:0000256" key="1">
    <source>
        <dbReference type="PIRSR" id="PIRSR033579-1"/>
    </source>
</evidence>
<dbReference type="InterPro" id="IPR010388">
    <property type="entry name" value="Anaerobic_Co-chelatase"/>
</dbReference>
<evidence type="ECO:0000313" key="4">
    <source>
        <dbReference type="Proteomes" id="UP000030012"/>
    </source>
</evidence>
<feature type="binding site" evidence="2">
    <location>
        <position position="151"/>
    </location>
    <ligand>
        <name>Co(2+)</name>
        <dbReference type="ChEBI" id="CHEBI:48828"/>
    </ligand>
</feature>
<dbReference type="OrthoDB" id="9770331at2"/>
<protein>
    <submittedName>
        <fullName evidence="3">Sirohydrochlorin cobaltochelatase</fullName>
    </submittedName>
</protein>